<dbReference type="PANTHER" id="PTHR47186:SF3">
    <property type="entry name" value="OS09G0267800 PROTEIN"/>
    <property type="match status" value="1"/>
</dbReference>
<gene>
    <name evidence="1" type="ORF">CFP56_043114</name>
</gene>
<dbReference type="Gene3D" id="3.80.10.10">
    <property type="entry name" value="Ribonuclease Inhibitor"/>
    <property type="match status" value="1"/>
</dbReference>
<organism evidence="1 2">
    <name type="scientific">Quercus suber</name>
    <name type="common">Cork oak</name>
    <dbReference type="NCBI Taxonomy" id="58331"/>
    <lineage>
        <taxon>Eukaryota</taxon>
        <taxon>Viridiplantae</taxon>
        <taxon>Streptophyta</taxon>
        <taxon>Embryophyta</taxon>
        <taxon>Tracheophyta</taxon>
        <taxon>Spermatophyta</taxon>
        <taxon>Magnoliopsida</taxon>
        <taxon>eudicotyledons</taxon>
        <taxon>Gunneridae</taxon>
        <taxon>Pentapetalae</taxon>
        <taxon>rosids</taxon>
        <taxon>fabids</taxon>
        <taxon>Fagales</taxon>
        <taxon>Fagaceae</taxon>
        <taxon>Quercus</taxon>
    </lineage>
</organism>
<evidence type="ECO:0000313" key="1">
    <source>
        <dbReference type="EMBL" id="KAK7851051.1"/>
    </source>
</evidence>
<dbReference type="Proteomes" id="UP000237347">
    <property type="component" value="Unassembled WGS sequence"/>
</dbReference>
<sequence length="130" mass="14688">MESANTIKLEDLSEEDCWLSMSSPKISPQEIGKLINLRLLIRYNLVIPRGIGRLTSLRTLNSALVSDEDSKGSKLEELKNLNRLRDLYLSFSEGFDPIALASNDRRIVSNVLSLNALEPPQDLEKLRISY</sequence>
<keyword evidence="2" id="KW-1185">Reference proteome</keyword>
<reference evidence="1 2" key="1">
    <citation type="journal article" date="2018" name="Sci. Data">
        <title>The draft genome sequence of cork oak.</title>
        <authorList>
            <person name="Ramos A.M."/>
            <person name="Usie A."/>
            <person name="Barbosa P."/>
            <person name="Barros P.M."/>
            <person name="Capote T."/>
            <person name="Chaves I."/>
            <person name="Simoes F."/>
            <person name="Abreu I."/>
            <person name="Carrasquinho I."/>
            <person name="Faro C."/>
            <person name="Guimaraes J.B."/>
            <person name="Mendonca D."/>
            <person name="Nobrega F."/>
            <person name="Rodrigues L."/>
            <person name="Saibo N.J.M."/>
            <person name="Varela M.C."/>
            <person name="Egas C."/>
            <person name="Matos J."/>
            <person name="Miguel C.M."/>
            <person name="Oliveira M.M."/>
            <person name="Ricardo C.P."/>
            <person name="Goncalves S."/>
        </authorList>
    </citation>
    <scope>NUCLEOTIDE SEQUENCE [LARGE SCALE GENOMIC DNA]</scope>
    <source>
        <strain evidence="2">cv. HL8</strain>
    </source>
</reference>
<dbReference type="PANTHER" id="PTHR47186">
    <property type="entry name" value="LEUCINE-RICH REPEAT-CONTAINING PROTEIN 57"/>
    <property type="match status" value="1"/>
</dbReference>
<evidence type="ECO:0000313" key="2">
    <source>
        <dbReference type="Proteomes" id="UP000237347"/>
    </source>
</evidence>
<comment type="caution">
    <text evidence="1">The sequence shown here is derived from an EMBL/GenBank/DDBJ whole genome shotgun (WGS) entry which is preliminary data.</text>
</comment>
<proteinExistence type="predicted"/>
<dbReference type="InterPro" id="IPR032675">
    <property type="entry name" value="LRR_dom_sf"/>
</dbReference>
<protein>
    <submittedName>
        <fullName evidence="1">Uncharacterized protein</fullName>
    </submittedName>
</protein>
<dbReference type="EMBL" id="PKMF04000092">
    <property type="protein sequence ID" value="KAK7851051.1"/>
    <property type="molecule type" value="Genomic_DNA"/>
</dbReference>
<name>A0AAW0LJH3_QUESU</name>
<accession>A0AAW0LJH3</accession>
<dbReference type="AlphaFoldDB" id="A0AAW0LJH3"/>